<dbReference type="PANTHER" id="PTHR46188">
    <property type="entry name" value="BOLA-LIKE PROTEIN 3"/>
    <property type="match status" value="1"/>
</dbReference>
<organism evidence="3 4">
    <name type="scientific">Diaphorina citri</name>
    <name type="common">Asian citrus psyllid</name>
    <dbReference type="NCBI Taxonomy" id="121845"/>
    <lineage>
        <taxon>Eukaryota</taxon>
        <taxon>Metazoa</taxon>
        <taxon>Ecdysozoa</taxon>
        <taxon>Arthropoda</taxon>
        <taxon>Hexapoda</taxon>
        <taxon>Insecta</taxon>
        <taxon>Pterygota</taxon>
        <taxon>Neoptera</taxon>
        <taxon>Paraneoptera</taxon>
        <taxon>Hemiptera</taxon>
        <taxon>Sternorrhyncha</taxon>
        <taxon>Psylloidea</taxon>
        <taxon>Psyllidae</taxon>
        <taxon>Diaphorininae</taxon>
        <taxon>Diaphorina</taxon>
    </lineage>
</organism>
<dbReference type="GO" id="GO:0005759">
    <property type="term" value="C:mitochondrial matrix"/>
    <property type="evidence" value="ECO:0007669"/>
    <property type="project" value="TreeGrafter"/>
</dbReference>
<dbReference type="RefSeq" id="XP_026680146.1">
    <property type="nucleotide sequence ID" value="XM_026824345.1"/>
</dbReference>
<dbReference type="PANTHER" id="PTHR46188:SF1">
    <property type="entry name" value="BOLA-LIKE PROTEIN 3"/>
    <property type="match status" value="1"/>
</dbReference>
<dbReference type="Pfam" id="PF01722">
    <property type="entry name" value="BolA"/>
    <property type="match status" value="1"/>
</dbReference>
<comment type="similarity">
    <text evidence="1 2">Belongs to the BolA/IbaG family.</text>
</comment>
<protein>
    <submittedName>
        <fullName evidence="4">Uncharacterized protein LOC103510247</fullName>
    </submittedName>
</protein>
<dbReference type="InterPro" id="IPR002634">
    <property type="entry name" value="BolA"/>
</dbReference>
<evidence type="ECO:0000256" key="1">
    <source>
        <dbReference type="ARBA" id="ARBA00005578"/>
    </source>
</evidence>
<keyword evidence="3" id="KW-1185">Reference proteome</keyword>
<sequence length="249" mass="28184">MKFGLVYFVPDQKQNQIPTTSQSTHVHVDTQRSSIMFQCGRLIFPSLQKSLARYCTQNAAQITEANLKSVLQREFPKAKSIEVQDVSGSSIYCYVIQDEPAKPGWRPSNPRLQLTTTFYCNSPKEFSEEGEVEERNEECKHSPIDNISGKIIPICYFIFLQKSLARYCTQNAAQITEANLKSVLQREFPKAKSIEVQDVSGGCGAMFEIMVISPEFKGLSTVKQHMLVNKALKAEIKEMHGLRIHTDIE</sequence>
<reference evidence="4" key="1">
    <citation type="submission" date="2025-08" db="UniProtKB">
        <authorList>
            <consortium name="RefSeq"/>
        </authorList>
    </citation>
    <scope>IDENTIFICATION</scope>
</reference>
<proteinExistence type="inferred from homology"/>
<dbReference type="PaxDb" id="121845-A0A3Q0IV42"/>
<evidence type="ECO:0000313" key="4">
    <source>
        <dbReference type="RefSeq" id="XP_026680146.1"/>
    </source>
</evidence>
<dbReference type="STRING" id="121845.A0A3Q0IV42"/>
<dbReference type="InterPro" id="IPR052275">
    <property type="entry name" value="Mt_Fe-S_assembly_factor"/>
</dbReference>
<dbReference type="InterPro" id="IPR036065">
    <property type="entry name" value="BolA-like_sf"/>
</dbReference>
<dbReference type="Proteomes" id="UP000079169">
    <property type="component" value="Unplaced"/>
</dbReference>
<accession>A0A3Q0IV42</accession>
<dbReference type="GeneID" id="103510247"/>
<gene>
    <name evidence="4" type="primary">LOC103510247</name>
</gene>
<name>A0A3Q0IV42_DIACI</name>
<dbReference type="KEGG" id="dci:103510247"/>
<dbReference type="SUPFAM" id="SSF82657">
    <property type="entry name" value="BolA-like"/>
    <property type="match status" value="1"/>
</dbReference>
<dbReference type="AlphaFoldDB" id="A0A3Q0IV42"/>
<evidence type="ECO:0000256" key="2">
    <source>
        <dbReference type="RuleBase" id="RU003860"/>
    </source>
</evidence>
<evidence type="ECO:0000313" key="3">
    <source>
        <dbReference type="Proteomes" id="UP000079169"/>
    </source>
</evidence>
<dbReference type="Gene3D" id="3.30.300.90">
    <property type="entry name" value="BolA-like"/>
    <property type="match status" value="1"/>
</dbReference>